<proteinExistence type="predicted"/>
<sequence>MLELVFFMASMLLLPLVPFIFGGALILCACMSFADHPHKSAPPA</sequence>
<keyword evidence="1" id="KW-0812">Transmembrane</keyword>
<keyword evidence="1" id="KW-1133">Transmembrane helix</keyword>
<evidence type="ECO:0000313" key="2">
    <source>
        <dbReference type="EMBL" id="MCQ4771834.1"/>
    </source>
</evidence>
<organism evidence="2 3">
    <name type="scientific">Intestinimonas massiliensis</name>
    <name type="common">ex Afouda et al. 2020</name>
    <dbReference type="NCBI Taxonomy" id="1673721"/>
    <lineage>
        <taxon>Bacteria</taxon>
        <taxon>Bacillati</taxon>
        <taxon>Bacillota</taxon>
        <taxon>Clostridia</taxon>
        <taxon>Eubacteriales</taxon>
        <taxon>Intestinimonas</taxon>
    </lineage>
</organism>
<accession>A0AAW5JV44</accession>
<reference evidence="2" key="1">
    <citation type="submission" date="2022-06" db="EMBL/GenBank/DDBJ databases">
        <title>Isolation of gut microbiota from human fecal samples.</title>
        <authorList>
            <person name="Pamer E.G."/>
            <person name="Barat B."/>
            <person name="Waligurski E."/>
            <person name="Medina S."/>
            <person name="Paddock L."/>
            <person name="Mostad J."/>
        </authorList>
    </citation>
    <scope>NUCLEOTIDE SEQUENCE</scope>
    <source>
        <strain evidence="2">DFI.9.91</strain>
    </source>
</reference>
<evidence type="ECO:0000313" key="3">
    <source>
        <dbReference type="Proteomes" id="UP001204562"/>
    </source>
</evidence>
<dbReference type="EMBL" id="JANFYS010000059">
    <property type="protein sequence ID" value="MCQ4771834.1"/>
    <property type="molecule type" value="Genomic_DNA"/>
</dbReference>
<dbReference type="AlphaFoldDB" id="A0AAW5JV44"/>
<name>A0AAW5JV44_9FIRM</name>
<keyword evidence="1" id="KW-0472">Membrane</keyword>
<protein>
    <submittedName>
        <fullName evidence="2">Uncharacterized protein</fullName>
    </submittedName>
</protein>
<gene>
    <name evidence="2" type="ORF">NE579_15460</name>
</gene>
<feature type="transmembrane region" description="Helical" evidence="1">
    <location>
        <begin position="12"/>
        <end position="34"/>
    </location>
</feature>
<dbReference type="RefSeq" id="WP_256304884.1">
    <property type="nucleotide sequence ID" value="NZ_JANFYS010000059.1"/>
</dbReference>
<comment type="caution">
    <text evidence="2">The sequence shown here is derived from an EMBL/GenBank/DDBJ whole genome shotgun (WGS) entry which is preliminary data.</text>
</comment>
<dbReference type="Proteomes" id="UP001204562">
    <property type="component" value="Unassembled WGS sequence"/>
</dbReference>
<evidence type="ECO:0000256" key="1">
    <source>
        <dbReference type="SAM" id="Phobius"/>
    </source>
</evidence>